<dbReference type="PANTHER" id="PTHR10131">
    <property type="entry name" value="TNF RECEPTOR ASSOCIATED FACTOR"/>
    <property type="match status" value="1"/>
</dbReference>
<dbReference type="EnsemblMetazoa" id="Aqu2.1.31177_001">
    <property type="protein sequence ID" value="Aqu2.1.31177_001"/>
    <property type="gene ID" value="Aqu2.1.31177"/>
</dbReference>
<evidence type="ECO:0000256" key="1">
    <source>
        <dbReference type="ARBA" id="ARBA00004496"/>
    </source>
</evidence>
<dbReference type="InterPro" id="IPR002083">
    <property type="entry name" value="MATH/TRAF_dom"/>
</dbReference>
<evidence type="ECO:0000259" key="8">
    <source>
        <dbReference type="PROSITE" id="PS50089"/>
    </source>
</evidence>
<dbReference type="EnsemblMetazoa" id="XM_011405807.2">
    <property type="protein sequence ID" value="XP_011404109.1"/>
    <property type="gene ID" value="LOC105312852"/>
</dbReference>
<keyword evidence="4" id="KW-0677">Repeat</keyword>
<dbReference type="Proteomes" id="UP000007879">
    <property type="component" value="Unassembled WGS sequence"/>
</dbReference>
<dbReference type="Gene3D" id="2.60.210.10">
    <property type="entry name" value="Apoptosis, Tumor Necrosis Factor Receptor Associated Protein 2, Chain A"/>
    <property type="match status" value="1"/>
</dbReference>
<dbReference type="eggNOG" id="KOG0297">
    <property type="taxonomic scope" value="Eukaryota"/>
</dbReference>
<evidence type="ECO:0000256" key="2">
    <source>
        <dbReference type="ARBA" id="ARBA00022490"/>
    </source>
</evidence>
<feature type="zinc finger region" description="TRAF-type" evidence="7">
    <location>
        <begin position="125"/>
        <end position="168"/>
    </location>
</feature>
<dbReference type="KEGG" id="aqu:105312852"/>
<keyword evidence="5 7" id="KW-0863">Zinc-finger</keyword>
<keyword evidence="3 7" id="KW-0479">Metal-binding</keyword>
<dbReference type="InParanoid" id="A0A1X7UUW5"/>
<name>A0A1X7UUW5_AMPQE</name>
<evidence type="ECO:0000259" key="10">
    <source>
        <dbReference type="PROSITE" id="PS50145"/>
    </source>
</evidence>
<feature type="domain" description="MATH" evidence="9">
    <location>
        <begin position="368"/>
        <end position="514"/>
    </location>
</feature>
<dbReference type="PROSITE" id="PS50089">
    <property type="entry name" value="ZF_RING_2"/>
    <property type="match status" value="1"/>
</dbReference>
<evidence type="ECO:0000259" key="9">
    <source>
        <dbReference type="PROSITE" id="PS50144"/>
    </source>
</evidence>
<reference evidence="12" key="1">
    <citation type="journal article" date="2010" name="Nature">
        <title>The Amphimedon queenslandica genome and the evolution of animal complexity.</title>
        <authorList>
            <person name="Srivastava M."/>
            <person name="Simakov O."/>
            <person name="Chapman J."/>
            <person name="Fahey B."/>
            <person name="Gauthier M.E."/>
            <person name="Mitros T."/>
            <person name="Richards G.S."/>
            <person name="Conaco C."/>
            <person name="Dacre M."/>
            <person name="Hellsten U."/>
            <person name="Larroux C."/>
            <person name="Putnam N.H."/>
            <person name="Stanke M."/>
            <person name="Adamska M."/>
            <person name="Darling A."/>
            <person name="Degnan S.M."/>
            <person name="Oakley T.H."/>
            <person name="Plachetzki D.C."/>
            <person name="Zhai Y."/>
            <person name="Adamski M."/>
            <person name="Calcino A."/>
            <person name="Cummins S.F."/>
            <person name="Goodstein D.M."/>
            <person name="Harris C."/>
            <person name="Jackson D.J."/>
            <person name="Leys S.P."/>
            <person name="Shu S."/>
            <person name="Woodcroft B.J."/>
            <person name="Vervoort M."/>
            <person name="Kosik K.S."/>
            <person name="Manning G."/>
            <person name="Degnan B.M."/>
            <person name="Rokhsar D.S."/>
        </authorList>
    </citation>
    <scope>NUCLEOTIDE SEQUENCE [LARGE SCALE GENOMIC DNA]</scope>
</reference>
<evidence type="ECO:0000256" key="5">
    <source>
        <dbReference type="ARBA" id="ARBA00022771"/>
    </source>
</evidence>
<keyword evidence="6 7" id="KW-0862">Zinc</keyword>
<feature type="domain" description="TRAF-type" evidence="10">
    <location>
        <begin position="182"/>
        <end position="238"/>
    </location>
</feature>
<feature type="domain" description="RING-type" evidence="8">
    <location>
        <begin position="37"/>
        <end position="82"/>
    </location>
</feature>
<dbReference type="Pfam" id="PF21355">
    <property type="entry name" value="TRAF-mep_MATH"/>
    <property type="match status" value="1"/>
</dbReference>
<dbReference type="InterPro" id="IPR001293">
    <property type="entry name" value="Znf_TRAF"/>
</dbReference>
<dbReference type="SUPFAM" id="SSF57850">
    <property type="entry name" value="RING/U-box"/>
    <property type="match status" value="1"/>
</dbReference>
<protein>
    <recommendedName>
        <fullName evidence="13">RING-type E3 ubiquitin transferase</fullName>
    </recommendedName>
</protein>
<dbReference type="PIRSF" id="PIRSF015614">
    <property type="entry name" value="TRAF"/>
    <property type="match status" value="1"/>
</dbReference>
<dbReference type="Gene3D" id="3.30.40.10">
    <property type="entry name" value="Zinc/RING finger domain, C3HC4 (zinc finger)"/>
    <property type="match status" value="3"/>
</dbReference>
<sequence length="529" mass="59490">MAGLVEGLAEATEDSSSFSGGYSYCFVDGDPPNKYICHICTLPARDPHQVTCCYNIYCSVCLQTLKLLKVKGQNGFICPTCRQPLEGNYFKDGRVDREIRCLEVYCNNRMEKGCPWVGTVANIESHLTVCPFDVVKCSNGCGAELKRSNLKTHLTSRCSQRIVKCQYCQSSGMHIIVTSKHHLDTCTHYPVKCANKDCSLELPRIEMLSHIKACAKTLVSCEYSSIGCDKKIMRENLEKHNEESMKDHLLMAVKEVGLLRADVKMLKEKTILIDSFRGAFASMASIESVHNLATRVISFQGQSKSIQAQVTNLQAKVTRDQEERTIMQRTVQSIRGQTANLKLVQTQHCKAIESLTANVSAQQIKNKVHKHVFKLSGFTDKRDSKKAWYSPTFYTSPGGYMMALRVDVSGDASNESFIGCYVCLMAGEYDHALEWPFSGVATIELLNQLEDKNHKTYELVFDNALPQPCRERVYGKTNTLGWGFSEFIAHSELAISSTSFQYLCDDKLYFRVTVNVTSKTKPWLEETDN</sequence>
<dbReference type="InterPro" id="IPR013083">
    <property type="entry name" value="Znf_RING/FYVE/PHD"/>
</dbReference>
<keyword evidence="12" id="KW-1185">Reference proteome</keyword>
<dbReference type="Pfam" id="PF02176">
    <property type="entry name" value="zf-TRAF"/>
    <property type="match status" value="2"/>
</dbReference>
<reference evidence="11" key="2">
    <citation type="submission" date="2017-05" db="UniProtKB">
        <authorList>
            <consortium name="EnsemblMetazoa"/>
        </authorList>
    </citation>
    <scope>IDENTIFICATION</scope>
</reference>
<dbReference type="PROSITE" id="PS50145">
    <property type="entry name" value="ZF_TRAF"/>
    <property type="match status" value="2"/>
</dbReference>
<accession>A0A1X7UUW5</accession>
<evidence type="ECO:0000256" key="3">
    <source>
        <dbReference type="ARBA" id="ARBA00022723"/>
    </source>
</evidence>
<dbReference type="GO" id="GO:0007165">
    <property type="term" value="P:signal transduction"/>
    <property type="evidence" value="ECO:0007669"/>
    <property type="project" value="InterPro"/>
</dbReference>
<dbReference type="GO" id="GO:0008270">
    <property type="term" value="F:zinc ion binding"/>
    <property type="evidence" value="ECO:0007669"/>
    <property type="project" value="UniProtKB-KW"/>
</dbReference>
<dbReference type="InterPro" id="IPR008974">
    <property type="entry name" value="TRAF-like"/>
</dbReference>
<feature type="zinc finger region" description="TRAF-type" evidence="7">
    <location>
        <begin position="182"/>
        <end position="238"/>
    </location>
</feature>
<gene>
    <name evidence="11" type="primary">105312852</name>
</gene>
<dbReference type="InterPro" id="IPR012227">
    <property type="entry name" value="TNF_rcpt-assoc_TRAF_met"/>
</dbReference>
<evidence type="ECO:0000256" key="4">
    <source>
        <dbReference type="ARBA" id="ARBA00022737"/>
    </source>
</evidence>
<dbReference type="InterPro" id="IPR049342">
    <property type="entry name" value="TRAF1-6_MATH_dom"/>
</dbReference>
<dbReference type="GO" id="GO:0042981">
    <property type="term" value="P:regulation of apoptotic process"/>
    <property type="evidence" value="ECO:0007669"/>
    <property type="project" value="InterPro"/>
</dbReference>
<dbReference type="GO" id="GO:0043122">
    <property type="term" value="P:regulation of canonical NF-kappaB signal transduction"/>
    <property type="evidence" value="ECO:0007669"/>
    <property type="project" value="TreeGrafter"/>
</dbReference>
<keyword evidence="2" id="KW-0963">Cytoplasm</keyword>
<dbReference type="PROSITE" id="PS50144">
    <property type="entry name" value="MATH"/>
    <property type="match status" value="1"/>
</dbReference>
<comment type="subcellular location">
    <subcellularLocation>
        <location evidence="1">Cytoplasm</location>
    </subcellularLocation>
</comment>
<evidence type="ECO:0000256" key="7">
    <source>
        <dbReference type="PROSITE-ProRule" id="PRU00207"/>
    </source>
</evidence>
<dbReference type="SUPFAM" id="SSF49599">
    <property type="entry name" value="TRAF domain-like"/>
    <property type="match status" value="3"/>
</dbReference>
<feature type="domain" description="TRAF-type" evidence="10">
    <location>
        <begin position="125"/>
        <end position="168"/>
    </location>
</feature>
<dbReference type="OrthoDB" id="6475149at2759"/>
<evidence type="ECO:0000313" key="12">
    <source>
        <dbReference type="Proteomes" id="UP000007879"/>
    </source>
</evidence>
<evidence type="ECO:0008006" key="13">
    <source>
        <dbReference type="Google" id="ProtNLM"/>
    </source>
</evidence>
<evidence type="ECO:0000256" key="6">
    <source>
        <dbReference type="ARBA" id="ARBA00022833"/>
    </source>
</evidence>
<dbReference type="PANTHER" id="PTHR10131:SF94">
    <property type="entry name" value="TNF RECEPTOR-ASSOCIATED FACTOR 4"/>
    <property type="match status" value="1"/>
</dbReference>
<organism evidence="11">
    <name type="scientific">Amphimedon queenslandica</name>
    <name type="common">Sponge</name>
    <dbReference type="NCBI Taxonomy" id="400682"/>
    <lineage>
        <taxon>Eukaryota</taxon>
        <taxon>Metazoa</taxon>
        <taxon>Porifera</taxon>
        <taxon>Demospongiae</taxon>
        <taxon>Heteroscleromorpha</taxon>
        <taxon>Haplosclerida</taxon>
        <taxon>Niphatidae</taxon>
        <taxon>Amphimedon</taxon>
    </lineage>
</organism>
<proteinExistence type="predicted"/>
<evidence type="ECO:0000313" key="11">
    <source>
        <dbReference type="EnsemblMetazoa" id="Aqu2.1.31177_001"/>
    </source>
</evidence>
<dbReference type="GO" id="GO:0005737">
    <property type="term" value="C:cytoplasm"/>
    <property type="evidence" value="ECO:0007669"/>
    <property type="project" value="UniProtKB-SubCell"/>
</dbReference>
<dbReference type="SMART" id="SM00061">
    <property type="entry name" value="MATH"/>
    <property type="match status" value="1"/>
</dbReference>
<dbReference type="InterPro" id="IPR001841">
    <property type="entry name" value="Znf_RING"/>
</dbReference>
<dbReference type="AlphaFoldDB" id="A0A1X7UUW5"/>